<organism evidence="3 4">
    <name type="scientific">Exidia glandulosa HHB12029</name>
    <dbReference type="NCBI Taxonomy" id="1314781"/>
    <lineage>
        <taxon>Eukaryota</taxon>
        <taxon>Fungi</taxon>
        <taxon>Dikarya</taxon>
        <taxon>Basidiomycota</taxon>
        <taxon>Agaricomycotina</taxon>
        <taxon>Agaricomycetes</taxon>
        <taxon>Auriculariales</taxon>
        <taxon>Exidiaceae</taxon>
        <taxon>Exidia</taxon>
    </lineage>
</organism>
<feature type="transmembrane region" description="Helical" evidence="2">
    <location>
        <begin position="562"/>
        <end position="585"/>
    </location>
</feature>
<keyword evidence="2" id="KW-0472">Membrane</keyword>
<sequence>MSGTSTLRQRVRATFARSEDADDTSDGLRVIPLSQSPFNVPLPKDELDDVEKPTPAASLQQQTSYTSHYGQAFRDQQLFPSETGSFPPGYQQPSRFTLPIPMPFVHAMEHLGNLDTRDAGVKSSLSVRSSSSGVPMWLGVFFELSWTTTFSNLTANTRLTTFHTLLSYAVFFLLSWWLWASQVSYDTKFYSNDWYHRIQLLLQLTIFGTLSAFTMDFDPFRQYNERNSVDAQDYTDNLYVRKTNLAISGLFAAARLLLIISYCRVLYYLPSESKNFRQERKHLISKIGTYATSCVLFILALLVTVSNPSGEVGGRVFLWMLAIAIEATVYLVIPGVDGDSLVNADSLAERVDTLTTIILGEGLNSIAGTLVLAASAVGFGSKTGYSAASISLIICVGFLLYFDGLRRKTLSTSNRSRLNILLHFPLHLALIVLLESLNNHLVYSAISAESIRFADAVRPKTNQTAMQTYQRALRDVGVDFNLLLMLSNSTGVVSAVEFGNKATAQVVLNLYNQYQIVTDEIQDALTAYIFTSGGDALTDLPGSPSYAALVAGRISDIQASDVLIPVAAGAYLIFLAIIAIVNAWIPQNRYIWASALCRFSMGVVVALIALARLTPSSWQHLLDAELLPLIVAIAFIVQFALDQLIVYMAVQGRWTSYTYSPPLTTQSTSN</sequence>
<reference evidence="3 4" key="1">
    <citation type="journal article" date="2016" name="Mol. Biol. Evol.">
        <title>Comparative Genomics of Early-Diverging Mushroom-Forming Fungi Provides Insights into the Origins of Lignocellulose Decay Capabilities.</title>
        <authorList>
            <person name="Nagy L.G."/>
            <person name="Riley R."/>
            <person name="Tritt A."/>
            <person name="Adam C."/>
            <person name="Daum C."/>
            <person name="Floudas D."/>
            <person name="Sun H."/>
            <person name="Yadav J.S."/>
            <person name="Pangilinan J."/>
            <person name="Larsson K.H."/>
            <person name="Matsuura K."/>
            <person name="Barry K."/>
            <person name="Labutti K."/>
            <person name="Kuo R."/>
            <person name="Ohm R.A."/>
            <person name="Bhattacharya S.S."/>
            <person name="Shirouzu T."/>
            <person name="Yoshinaga Y."/>
            <person name="Martin F.M."/>
            <person name="Grigoriev I.V."/>
            <person name="Hibbett D.S."/>
        </authorList>
    </citation>
    <scope>NUCLEOTIDE SEQUENCE [LARGE SCALE GENOMIC DNA]</scope>
    <source>
        <strain evidence="3 4">HHB12029</strain>
    </source>
</reference>
<feature type="transmembrane region" description="Helical" evidence="2">
    <location>
        <begin position="245"/>
        <end position="267"/>
    </location>
</feature>
<feature type="transmembrane region" description="Helical" evidence="2">
    <location>
        <begin position="591"/>
        <end position="614"/>
    </location>
</feature>
<feature type="region of interest" description="Disordered" evidence="1">
    <location>
        <begin position="1"/>
        <end position="60"/>
    </location>
</feature>
<dbReference type="Pfam" id="PF06772">
    <property type="entry name" value="LtrA"/>
    <property type="match status" value="1"/>
</dbReference>
<feature type="transmembrane region" description="Helical" evidence="2">
    <location>
        <begin position="317"/>
        <end position="336"/>
    </location>
</feature>
<keyword evidence="2" id="KW-0812">Transmembrane</keyword>
<evidence type="ECO:0000313" key="4">
    <source>
        <dbReference type="Proteomes" id="UP000077266"/>
    </source>
</evidence>
<dbReference type="InParanoid" id="A0A165QDA3"/>
<dbReference type="PANTHER" id="PTHR42101:SF1">
    <property type="entry name" value="LOW TEMPERATURE REQUIREMENT A"/>
    <property type="match status" value="1"/>
</dbReference>
<feature type="transmembrane region" description="Helical" evidence="2">
    <location>
        <begin position="161"/>
        <end position="179"/>
    </location>
</feature>
<accession>A0A165QDA3</accession>
<dbReference type="EMBL" id="KV425883">
    <property type="protein sequence ID" value="KZW03439.1"/>
    <property type="molecule type" value="Genomic_DNA"/>
</dbReference>
<dbReference type="OrthoDB" id="3243926at2759"/>
<keyword evidence="4" id="KW-1185">Reference proteome</keyword>
<feature type="transmembrane region" description="Helical" evidence="2">
    <location>
        <begin position="385"/>
        <end position="402"/>
    </location>
</feature>
<protein>
    <submittedName>
        <fullName evidence="3">Uncharacterized protein</fullName>
    </submittedName>
</protein>
<feature type="transmembrane region" description="Helical" evidence="2">
    <location>
        <begin position="287"/>
        <end position="305"/>
    </location>
</feature>
<feature type="transmembrane region" description="Helical" evidence="2">
    <location>
        <begin position="626"/>
        <end position="650"/>
    </location>
</feature>
<keyword evidence="2" id="KW-1133">Transmembrane helix</keyword>
<name>A0A165QDA3_EXIGL</name>
<evidence type="ECO:0000256" key="2">
    <source>
        <dbReference type="SAM" id="Phobius"/>
    </source>
</evidence>
<dbReference type="Proteomes" id="UP000077266">
    <property type="component" value="Unassembled WGS sequence"/>
</dbReference>
<dbReference type="AlphaFoldDB" id="A0A165QDA3"/>
<dbReference type="STRING" id="1314781.A0A165QDA3"/>
<feature type="transmembrane region" description="Helical" evidence="2">
    <location>
        <begin position="357"/>
        <end position="379"/>
    </location>
</feature>
<gene>
    <name evidence="3" type="ORF">EXIGLDRAFT_743921</name>
</gene>
<dbReference type="PANTHER" id="PTHR42101">
    <property type="entry name" value="CHROMOSOME 16, WHOLE GENOME SHOTGUN SEQUENCE"/>
    <property type="match status" value="1"/>
</dbReference>
<dbReference type="InterPro" id="IPR010640">
    <property type="entry name" value="Low_temperature_requirement_A"/>
</dbReference>
<evidence type="ECO:0000313" key="3">
    <source>
        <dbReference type="EMBL" id="KZW03439.1"/>
    </source>
</evidence>
<evidence type="ECO:0000256" key="1">
    <source>
        <dbReference type="SAM" id="MobiDB-lite"/>
    </source>
</evidence>
<proteinExistence type="predicted"/>